<evidence type="ECO:0000256" key="5">
    <source>
        <dbReference type="ARBA" id="ARBA00022803"/>
    </source>
</evidence>
<comment type="caution">
    <text evidence="9">The sequence shown here is derived from an EMBL/GenBank/DDBJ whole genome shotgun (WGS) entry which is preliminary data.</text>
</comment>
<dbReference type="Pfam" id="PF00400">
    <property type="entry name" value="WD40"/>
    <property type="match status" value="1"/>
</dbReference>
<gene>
    <name evidence="9" type="ORF">PXEA_LOCUS16451</name>
</gene>
<reference evidence="9" key="1">
    <citation type="submission" date="2018-11" db="EMBL/GenBank/DDBJ databases">
        <authorList>
            <consortium name="Pathogen Informatics"/>
        </authorList>
    </citation>
    <scope>NUCLEOTIDE SEQUENCE</scope>
</reference>
<name>A0A3S5FE46_9PLAT</name>
<dbReference type="InterPro" id="IPR015943">
    <property type="entry name" value="WD40/YVTN_repeat-like_dom_sf"/>
</dbReference>
<dbReference type="SUPFAM" id="SSF50978">
    <property type="entry name" value="WD40 repeat-like"/>
    <property type="match status" value="2"/>
</dbReference>
<evidence type="ECO:0000256" key="1">
    <source>
        <dbReference type="ARBA" id="ARBA00004138"/>
    </source>
</evidence>
<dbReference type="PANTHER" id="PTHR15722:SF2">
    <property type="entry name" value="INTRAFLAGELLAR TRANSPORT PROTEIN 172 HOMOLOG"/>
    <property type="match status" value="1"/>
</dbReference>
<keyword evidence="10" id="KW-1185">Reference proteome</keyword>
<dbReference type="SMART" id="SM00320">
    <property type="entry name" value="WD40"/>
    <property type="match status" value="7"/>
</dbReference>
<keyword evidence="4" id="KW-0677">Repeat</keyword>
<evidence type="ECO:0000256" key="2">
    <source>
        <dbReference type="ARBA" id="ARBA00022473"/>
    </source>
</evidence>
<evidence type="ECO:0000256" key="4">
    <source>
        <dbReference type="ARBA" id="ARBA00022737"/>
    </source>
</evidence>
<dbReference type="InterPro" id="IPR036322">
    <property type="entry name" value="WD40_repeat_dom_sf"/>
</dbReference>
<dbReference type="EMBL" id="CAAALY010059548">
    <property type="protein sequence ID" value="VEL23011.1"/>
    <property type="molecule type" value="Genomic_DNA"/>
</dbReference>
<evidence type="ECO:0000256" key="7">
    <source>
        <dbReference type="ARBA" id="ARBA00023273"/>
    </source>
</evidence>
<dbReference type="Gene3D" id="2.130.10.10">
    <property type="entry name" value="YVTN repeat-like/Quinoprotein amine dehydrogenase"/>
    <property type="match status" value="2"/>
</dbReference>
<dbReference type="GO" id="GO:0042073">
    <property type="term" value="P:intraciliary transport"/>
    <property type="evidence" value="ECO:0007669"/>
    <property type="project" value="TreeGrafter"/>
</dbReference>
<comment type="similarity">
    <text evidence="8">Belongs to the IFT172 family.</text>
</comment>
<feature type="non-terminal residue" evidence="9">
    <location>
        <position position="1"/>
    </location>
</feature>
<keyword evidence="5" id="KW-0802">TPR repeat</keyword>
<evidence type="ECO:0000256" key="8">
    <source>
        <dbReference type="ARBA" id="ARBA00038130"/>
    </source>
</evidence>
<proteinExistence type="inferred from homology"/>
<evidence type="ECO:0000313" key="10">
    <source>
        <dbReference type="Proteomes" id="UP000784294"/>
    </source>
</evidence>
<dbReference type="GO" id="GO:0036064">
    <property type="term" value="C:ciliary basal body"/>
    <property type="evidence" value="ECO:0007669"/>
    <property type="project" value="TreeGrafter"/>
</dbReference>
<keyword evidence="3" id="KW-0853">WD repeat</keyword>
<evidence type="ECO:0000256" key="6">
    <source>
        <dbReference type="ARBA" id="ARBA00023069"/>
    </source>
</evidence>
<keyword evidence="7" id="KW-0966">Cell projection</keyword>
<dbReference type="PANTHER" id="PTHR15722">
    <property type="entry name" value="IFT140/172-RELATED"/>
    <property type="match status" value="1"/>
</dbReference>
<dbReference type="GO" id="GO:0030992">
    <property type="term" value="C:intraciliary transport particle B"/>
    <property type="evidence" value="ECO:0007669"/>
    <property type="project" value="TreeGrafter"/>
</dbReference>
<dbReference type="InterPro" id="IPR001680">
    <property type="entry name" value="WD40_rpt"/>
</dbReference>
<dbReference type="AlphaFoldDB" id="A0A3S5FE46"/>
<keyword evidence="6" id="KW-0969">Cilium</keyword>
<dbReference type="GO" id="GO:0005930">
    <property type="term" value="C:axoneme"/>
    <property type="evidence" value="ECO:0007669"/>
    <property type="project" value="TreeGrafter"/>
</dbReference>
<dbReference type="OrthoDB" id="2186662at2759"/>
<protein>
    <submittedName>
        <fullName evidence="9">Uncharacterized protein</fullName>
    </submittedName>
</protein>
<comment type="subcellular location">
    <subcellularLocation>
        <location evidence="1">Cell projection</location>
        <location evidence="1">Cilium</location>
    </subcellularLocation>
</comment>
<accession>A0A3S5FE46</accession>
<evidence type="ECO:0000313" key="9">
    <source>
        <dbReference type="EMBL" id="VEL23011.1"/>
    </source>
</evidence>
<organism evidence="9 10">
    <name type="scientific">Protopolystoma xenopodis</name>
    <dbReference type="NCBI Taxonomy" id="117903"/>
    <lineage>
        <taxon>Eukaryota</taxon>
        <taxon>Metazoa</taxon>
        <taxon>Spiralia</taxon>
        <taxon>Lophotrochozoa</taxon>
        <taxon>Platyhelminthes</taxon>
        <taxon>Monogenea</taxon>
        <taxon>Polyopisthocotylea</taxon>
        <taxon>Polystomatidea</taxon>
        <taxon>Polystomatidae</taxon>
        <taxon>Protopolystoma</taxon>
    </lineage>
</organism>
<sequence>MKLKHIKTLLPPQNYEFRILCLAWSPNNKKLAVCTSEKVILVFDENGDRRERFATKAADSKTGKRNYVVKSIVFSADSSKLAVAQSDNIIFVYKFGENWDDKKIICNKFPQQSAVTCVIWPMDQPIVCGLVDGKVRAANTKTNKSSTIYNTESCTVSLATNMSEKGFISGHADGKIIRYFFDDEDSGDFQGKFATHPTAPYALCWAGSTVIAAGCDKRIYVYGRDGSVIQQFDYSRNEVEKAFTVAACGPGGSSVAIGSYDRIRIFTWSPRKGCWDEGNPKEIKNLYTITALAWRRDGSKLTAGTLCGAIEQFDCCTKRRLYKNMFELNYVGPSQVIVNNMKTKDKVIIKSNYGAEIDGLKIIGNDRYLVAHTSDTLIIGDFQKKLFSEVPWQNKGKKEKYYFGSENFCLVFSCGELFLIEFGINEITGSVRTEFMGANHISVRLSDRRKDNRQQINKRIAFLIDFKTISIHDLVSGCNIGQVGHDQKIDWIELNENGRKLLYRDRLMHLFIYDVESCTSFPMLTYCSFVQWVPQSDVVIAQARKNLCVWYNVEATDKPVTVPLKGGDVIGVEKSNGKTEVLVNEGLGNSAYPLDSGLIEFGTAMEDADLARAVSFLESLPALS</sequence>
<evidence type="ECO:0000256" key="3">
    <source>
        <dbReference type="ARBA" id="ARBA00022574"/>
    </source>
</evidence>
<keyword evidence="2" id="KW-0217">Developmental protein</keyword>
<dbReference type="Proteomes" id="UP000784294">
    <property type="component" value="Unassembled WGS sequence"/>
</dbReference>